<reference evidence="1 2" key="1">
    <citation type="submission" date="2018-08" db="EMBL/GenBank/DDBJ databases">
        <title>Genomic Encyclopedia of Type Strains, Phase IV (KMG-IV): sequencing the most valuable type-strain genomes for metagenomic binning, comparative biology and taxonomic classification.</title>
        <authorList>
            <person name="Goeker M."/>
        </authorList>
    </citation>
    <scope>NUCLEOTIDE SEQUENCE [LARGE SCALE GENOMIC DNA]</scope>
    <source>
        <strain evidence="1 2">DSM 23923</strain>
    </source>
</reference>
<gene>
    <name evidence="1" type="ORF">DFR64_2147</name>
</gene>
<evidence type="ECO:0000313" key="2">
    <source>
        <dbReference type="Proteomes" id="UP000256388"/>
    </source>
</evidence>
<dbReference type="RefSeq" id="WP_116225417.1">
    <property type="nucleotide sequence ID" value="NZ_AP018437.1"/>
</dbReference>
<dbReference type="Proteomes" id="UP000256388">
    <property type="component" value="Unassembled WGS sequence"/>
</dbReference>
<proteinExistence type="predicted"/>
<name>A0A347ZPE0_9CHLR</name>
<accession>A0A347ZPE0</accession>
<dbReference type="OrthoDB" id="7345433at2"/>
<comment type="caution">
    <text evidence="1">The sequence shown here is derived from an EMBL/GenBank/DDBJ whole genome shotgun (WGS) entry which is preliminary data.</text>
</comment>
<organism evidence="1 2">
    <name type="scientific">Pelolinea submarina</name>
    <dbReference type="NCBI Taxonomy" id="913107"/>
    <lineage>
        <taxon>Bacteria</taxon>
        <taxon>Bacillati</taxon>
        <taxon>Chloroflexota</taxon>
        <taxon>Anaerolineae</taxon>
        <taxon>Anaerolineales</taxon>
        <taxon>Anaerolineaceae</taxon>
        <taxon>Pelolinea</taxon>
    </lineage>
</organism>
<evidence type="ECO:0000313" key="1">
    <source>
        <dbReference type="EMBL" id="REG08772.1"/>
    </source>
</evidence>
<dbReference type="EMBL" id="QUMS01000002">
    <property type="protein sequence ID" value="REG08772.1"/>
    <property type="molecule type" value="Genomic_DNA"/>
</dbReference>
<keyword evidence="2" id="KW-1185">Reference proteome</keyword>
<sequence length="219" mass="24793">MDTMDAAVRRFNQGLTPQELNLMDSLRTPAQVQAFLDETRYPGGEENRSPQEVLRQRQAHCLDGGLFAAAALRRIGFPPLIVDLQPDPGMDDDHVLAVYKINNFWGAVAKSNYSGLRFREPVYRNLRELVMSYFEDFFNVNGVKTLRYYTRPINLKRFDRADWMNTSAGVDWIEVYLKSVKLVPLIPAAQTALLSPMDQRSIAAGTLGINPEGTFHPKS</sequence>
<protein>
    <recommendedName>
        <fullName evidence="3">Transglutaminase superfamily protein</fullName>
    </recommendedName>
</protein>
<dbReference type="AlphaFoldDB" id="A0A347ZPE0"/>
<evidence type="ECO:0008006" key="3">
    <source>
        <dbReference type="Google" id="ProtNLM"/>
    </source>
</evidence>